<organism evidence="2 3">
    <name type="scientific">Apatococcus fuscideae</name>
    <dbReference type="NCBI Taxonomy" id="2026836"/>
    <lineage>
        <taxon>Eukaryota</taxon>
        <taxon>Viridiplantae</taxon>
        <taxon>Chlorophyta</taxon>
        <taxon>core chlorophytes</taxon>
        <taxon>Trebouxiophyceae</taxon>
        <taxon>Chlorellales</taxon>
        <taxon>Chlorellaceae</taxon>
        <taxon>Apatococcus</taxon>
    </lineage>
</organism>
<keyword evidence="3" id="KW-1185">Reference proteome</keyword>
<evidence type="ECO:0000313" key="3">
    <source>
        <dbReference type="Proteomes" id="UP001485043"/>
    </source>
</evidence>
<accession>A0AAW1SRU9</accession>
<gene>
    <name evidence="2" type="ORF">WJX84_008662</name>
</gene>
<feature type="region of interest" description="Disordered" evidence="1">
    <location>
        <begin position="205"/>
        <end position="231"/>
    </location>
</feature>
<reference evidence="2 3" key="1">
    <citation type="journal article" date="2024" name="Nat. Commun.">
        <title>Phylogenomics reveals the evolutionary origins of lichenization in chlorophyte algae.</title>
        <authorList>
            <person name="Puginier C."/>
            <person name="Libourel C."/>
            <person name="Otte J."/>
            <person name="Skaloud P."/>
            <person name="Haon M."/>
            <person name="Grisel S."/>
            <person name="Petersen M."/>
            <person name="Berrin J.G."/>
            <person name="Delaux P.M."/>
            <person name="Dal Grande F."/>
            <person name="Keller J."/>
        </authorList>
    </citation>
    <scope>NUCLEOTIDE SEQUENCE [LARGE SCALE GENOMIC DNA]</scope>
    <source>
        <strain evidence="2 3">SAG 2523</strain>
    </source>
</reference>
<evidence type="ECO:0000256" key="1">
    <source>
        <dbReference type="SAM" id="MobiDB-lite"/>
    </source>
</evidence>
<dbReference type="AlphaFoldDB" id="A0AAW1SRU9"/>
<comment type="caution">
    <text evidence="2">The sequence shown here is derived from an EMBL/GenBank/DDBJ whole genome shotgun (WGS) entry which is preliminary data.</text>
</comment>
<proteinExistence type="predicted"/>
<protein>
    <submittedName>
        <fullName evidence="2">Uncharacterized protein</fullName>
    </submittedName>
</protein>
<dbReference type="Proteomes" id="UP001485043">
    <property type="component" value="Unassembled WGS sequence"/>
</dbReference>
<dbReference type="EMBL" id="JALJOV010001119">
    <property type="protein sequence ID" value="KAK9853926.1"/>
    <property type="molecule type" value="Genomic_DNA"/>
</dbReference>
<evidence type="ECO:0000313" key="2">
    <source>
        <dbReference type="EMBL" id="KAK9853926.1"/>
    </source>
</evidence>
<name>A0AAW1SRU9_9CHLO</name>
<feature type="compositionally biased region" description="Basic and acidic residues" evidence="1">
    <location>
        <begin position="213"/>
        <end position="224"/>
    </location>
</feature>
<sequence>MRMRSVQEMLVQPGWNEVLPCDASVHRLYEALDTGLLDIPVDLVRETGQRFTSLAELMAIPAHQHCPILVDASIRMVNANHLKQGHGDPCHQAVLNILGAIMLFSTIFHRRTGGLNLQGRRMLNTSSNDLQSLHPDRDSLKMAIGLDGTQKLMARRHLLMDASLEYLPDLNDLLDLKLPWELDACSALLFPEPEATGPILPQALKAAGQTGSDSRERSECRDSPDTSLGWQHSHRADRAFSELDHLQDAQSDEAPASISLSSPRAELFKHAKRRRGLDDVQVDGTKRANATAARLKLFHMHRKHVSSLRELELNRLLDTLRQPPGTGFKFGPHPINALHSINEARKLPGYGRASQADQLRMRSVKCCLAMQACTGPILVDAIMRMVNANHFKLANGDAYHMAVLKNMGAVLLFSTAFHQLGGGLDLQGTSMLNSLSSDLSLTRPDANTLKKSIGLDATQKRVARHIWKETSAVLARLEQERGELKPP</sequence>